<keyword evidence="3 6" id="KW-0815">Transposition</keyword>
<feature type="region of interest" description="Disordered" evidence="7">
    <location>
        <begin position="67"/>
        <end position="114"/>
    </location>
</feature>
<dbReference type="EMBL" id="BLKY01000001">
    <property type="protein sequence ID" value="GFG85053.1"/>
    <property type="molecule type" value="Genomic_DNA"/>
</dbReference>
<keyword evidence="6" id="KW-0814">Transposable element</keyword>
<proteinExistence type="inferred from homology"/>
<feature type="compositionally biased region" description="Basic and acidic residues" evidence="7">
    <location>
        <begin position="102"/>
        <end position="114"/>
    </location>
</feature>
<sequence length="136" mass="14313">MTKTTKASAEGKTAARRLAEAFSADTLDSLIADAVKSGTPIDGADGLLNELTKAVLERALNSELTHHLGYEAGDPAGRGSGNSRNGTTPKTVATVNGPVRIDAPRDRNGSFERSCRRKPVDSTTSIRLCCRCIRAG</sequence>
<evidence type="ECO:0000256" key="4">
    <source>
        <dbReference type="ARBA" id="ARBA00023125"/>
    </source>
</evidence>
<evidence type="ECO:0000256" key="3">
    <source>
        <dbReference type="ARBA" id="ARBA00022578"/>
    </source>
</evidence>
<dbReference type="GO" id="GO:0003677">
    <property type="term" value="F:DNA binding"/>
    <property type="evidence" value="ECO:0007669"/>
    <property type="project" value="UniProtKB-UniRule"/>
</dbReference>
<keyword evidence="5 6" id="KW-0233">DNA recombination</keyword>
<evidence type="ECO:0000256" key="5">
    <source>
        <dbReference type="ARBA" id="ARBA00023172"/>
    </source>
</evidence>
<dbReference type="InterPro" id="IPR001207">
    <property type="entry name" value="Transposase_mutator"/>
</dbReference>
<gene>
    <name evidence="8" type="ORF">MALGJ_17290</name>
</gene>
<evidence type="ECO:0000256" key="7">
    <source>
        <dbReference type="SAM" id="MobiDB-lite"/>
    </source>
</evidence>
<dbReference type="PANTHER" id="PTHR33217">
    <property type="entry name" value="TRANSPOSASE FOR INSERTION SEQUENCE ELEMENT IS1081"/>
    <property type="match status" value="1"/>
</dbReference>
<evidence type="ECO:0000256" key="6">
    <source>
        <dbReference type="RuleBase" id="RU365089"/>
    </source>
</evidence>
<protein>
    <recommendedName>
        <fullName evidence="6">Mutator family transposase</fullName>
    </recommendedName>
</protein>
<comment type="similarity">
    <text evidence="2 6">Belongs to the transposase mutator family.</text>
</comment>
<dbReference type="GO" id="GO:0004803">
    <property type="term" value="F:transposase activity"/>
    <property type="evidence" value="ECO:0007669"/>
    <property type="project" value="UniProtKB-UniRule"/>
</dbReference>
<feature type="compositionally biased region" description="Polar residues" evidence="7">
    <location>
        <begin position="81"/>
        <end position="94"/>
    </location>
</feature>
<dbReference type="GO" id="GO:0006313">
    <property type="term" value="P:DNA transposition"/>
    <property type="evidence" value="ECO:0007669"/>
    <property type="project" value="UniProtKB-UniRule"/>
</dbReference>
<comment type="caution">
    <text evidence="8">The sequence shown here is derived from an EMBL/GenBank/DDBJ whole genome shotgun (WGS) entry which is preliminary data.</text>
</comment>
<evidence type="ECO:0000256" key="2">
    <source>
        <dbReference type="ARBA" id="ARBA00010961"/>
    </source>
</evidence>
<evidence type="ECO:0000313" key="8">
    <source>
        <dbReference type="EMBL" id="GFG85053.1"/>
    </source>
</evidence>
<accession>A0A7I9Y975</accession>
<dbReference type="Proteomes" id="UP000465305">
    <property type="component" value="Unassembled WGS sequence"/>
</dbReference>
<dbReference type="PANTHER" id="PTHR33217:SF8">
    <property type="entry name" value="MUTATOR FAMILY TRANSPOSASE"/>
    <property type="match status" value="1"/>
</dbReference>
<keyword evidence="4 6" id="KW-0238">DNA-binding</keyword>
<reference evidence="8 9" key="1">
    <citation type="journal article" date="2019" name="Emerg. Microbes Infect.">
        <title>Comprehensive subspecies identification of 175 nontuberculous mycobacteria species based on 7547 genomic profiles.</title>
        <authorList>
            <person name="Matsumoto Y."/>
            <person name="Kinjo T."/>
            <person name="Motooka D."/>
            <person name="Nabeya D."/>
            <person name="Jung N."/>
            <person name="Uechi K."/>
            <person name="Horii T."/>
            <person name="Iida T."/>
            <person name="Fujita J."/>
            <person name="Nakamura S."/>
        </authorList>
    </citation>
    <scope>NUCLEOTIDE SEQUENCE [LARGE SCALE GENOMIC DNA]</scope>
    <source>
        <strain evidence="8 9">JCM 30723</strain>
    </source>
</reference>
<comment type="function">
    <text evidence="1 6">Required for the transposition of the insertion element.</text>
</comment>
<name>A0A7I9Y975_MYCAL</name>
<dbReference type="Pfam" id="PF00872">
    <property type="entry name" value="Transposase_mut"/>
    <property type="match status" value="1"/>
</dbReference>
<evidence type="ECO:0000313" key="9">
    <source>
        <dbReference type="Proteomes" id="UP000465305"/>
    </source>
</evidence>
<organism evidence="8 9">
    <name type="scientific">Mycolicibacter algericus</name>
    <name type="common">Mycobacterium algericum</name>
    <dbReference type="NCBI Taxonomy" id="1288388"/>
    <lineage>
        <taxon>Bacteria</taxon>
        <taxon>Bacillati</taxon>
        <taxon>Actinomycetota</taxon>
        <taxon>Actinomycetes</taxon>
        <taxon>Mycobacteriales</taxon>
        <taxon>Mycobacteriaceae</taxon>
        <taxon>Mycolicibacter</taxon>
    </lineage>
</organism>
<evidence type="ECO:0000256" key="1">
    <source>
        <dbReference type="ARBA" id="ARBA00002190"/>
    </source>
</evidence>
<dbReference type="AlphaFoldDB" id="A0A7I9Y975"/>